<dbReference type="EMBL" id="UINC01173859">
    <property type="protein sequence ID" value="SVD79682.1"/>
    <property type="molecule type" value="Genomic_DNA"/>
</dbReference>
<proteinExistence type="predicted"/>
<gene>
    <name evidence="1" type="ORF">METZ01_LOCUS432536</name>
</gene>
<accession>A0A382Y8M4</accession>
<sequence length="47" mass="5258">MPYSLYTDDGSMESMGTYDHLDAEGFLNILGVSARNFGNRQSGRLNR</sequence>
<reference evidence="1" key="1">
    <citation type="submission" date="2018-05" db="EMBL/GenBank/DDBJ databases">
        <authorList>
            <person name="Lanie J.A."/>
            <person name="Ng W.-L."/>
            <person name="Kazmierczak K.M."/>
            <person name="Andrzejewski T.M."/>
            <person name="Davidsen T.M."/>
            <person name="Wayne K.J."/>
            <person name="Tettelin H."/>
            <person name="Glass J.I."/>
            <person name="Rusch D."/>
            <person name="Podicherti R."/>
            <person name="Tsui H.-C.T."/>
            <person name="Winkler M.E."/>
        </authorList>
    </citation>
    <scope>NUCLEOTIDE SEQUENCE</scope>
</reference>
<dbReference type="AlphaFoldDB" id="A0A382Y8M4"/>
<organism evidence="1">
    <name type="scientific">marine metagenome</name>
    <dbReference type="NCBI Taxonomy" id="408172"/>
    <lineage>
        <taxon>unclassified sequences</taxon>
        <taxon>metagenomes</taxon>
        <taxon>ecological metagenomes</taxon>
    </lineage>
</organism>
<evidence type="ECO:0000313" key="1">
    <source>
        <dbReference type="EMBL" id="SVD79682.1"/>
    </source>
</evidence>
<protein>
    <submittedName>
        <fullName evidence="1">Uncharacterized protein</fullName>
    </submittedName>
</protein>
<name>A0A382Y8M4_9ZZZZ</name>